<sequence length="58" mass="6735">MKLSALKSTSILALNSVEEIIIIHQQTSLLSACWRISRVVWRKEKKRLSSLLLVWLED</sequence>
<reference evidence="1 2" key="2">
    <citation type="journal article" date="2009" name="PLoS ONE">
        <title>An integrated genetic and cytogenetic map of the cucumber genome.</title>
        <authorList>
            <person name="Ren Y."/>
            <person name="Zhang Z."/>
            <person name="Liu J."/>
            <person name="Staub J.E."/>
            <person name="Han Y."/>
            <person name="Cheng Z."/>
            <person name="Li X."/>
            <person name="Lu J."/>
            <person name="Miao H."/>
            <person name="Kang H."/>
            <person name="Xie B."/>
            <person name="Gu X."/>
            <person name="Wang X."/>
            <person name="Du Y."/>
            <person name="Jin W."/>
            <person name="Huang S."/>
        </authorList>
    </citation>
    <scope>NUCLEOTIDE SEQUENCE [LARGE SCALE GENOMIC DNA]</scope>
    <source>
        <strain evidence="2">cv. 9930</strain>
    </source>
</reference>
<reference evidence="1 2" key="1">
    <citation type="journal article" date="2009" name="Nat. Genet.">
        <title>The genome of the cucumber, Cucumis sativus L.</title>
        <authorList>
            <person name="Huang S."/>
            <person name="Li R."/>
            <person name="Zhang Z."/>
            <person name="Li L."/>
            <person name="Gu X."/>
            <person name="Fan W."/>
            <person name="Lucas W.J."/>
            <person name="Wang X."/>
            <person name="Xie B."/>
            <person name="Ni P."/>
            <person name="Ren Y."/>
            <person name="Zhu H."/>
            <person name="Li J."/>
            <person name="Lin K."/>
            <person name="Jin W."/>
            <person name="Fei Z."/>
            <person name="Li G."/>
            <person name="Staub J."/>
            <person name="Kilian A."/>
            <person name="van der Vossen E.A."/>
            <person name="Wu Y."/>
            <person name="Guo J."/>
            <person name="He J."/>
            <person name="Jia Z."/>
            <person name="Ren Y."/>
            <person name="Tian G."/>
            <person name="Lu Y."/>
            <person name="Ruan J."/>
            <person name="Qian W."/>
            <person name="Wang M."/>
            <person name="Huang Q."/>
            <person name="Li B."/>
            <person name="Xuan Z."/>
            <person name="Cao J."/>
            <person name="Asan"/>
            <person name="Wu Z."/>
            <person name="Zhang J."/>
            <person name="Cai Q."/>
            <person name="Bai Y."/>
            <person name="Zhao B."/>
            <person name="Han Y."/>
            <person name="Li Y."/>
            <person name="Li X."/>
            <person name="Wang S."/>
            <person name="Shi Q."/>
            <person name="Liu S."/>
            <person name="Cho W.K."/>
            <person name="Kim J.Y."/>
            <person name="Xu Y."/>
            <person name="Heller-Uszynska K."/>
            <person name="Miao H."/>
            <person name="Cheng Z."/>
            <person name="Zhang S."/>
            <person name="Wu J."/>
            <person name="Yang Y."/>
            <person name="Kang H."/>
            <person name="Li M."/>
            <person name="Liang H."/>
            <person name="Ren X."/>
            <person name="Shi Z."/>
            <person name="Wen M."/>
            <person name="Jian M."/>
            <person name="Yang H."/>
            <person name="Zhang G."/>
            <person name="Yang Z."/>
            <person name="Chen R."/>
            <person name="Liu S."/>
            <person name="Li J."/>
            <person name="Ma L."/>
            <person name="Liu H."/>
            <person name="Zhou Y."/>
            <person name="Zhao J."/>
            <person name="Fang X."/>
            <person name="Li G."/>
            <person name="Fang L."/>
            <person name="Li Y."/>
            <person name="Liu D."/>
            <person name="Zheng H."/>
            <person name="Zhang Y."/>
            <person name="Qin N."/>
            <person name="Li Z."/>
            <person name="Yang G."/>
            <person name="Yang S."/>
            <person name="Bolund L."/>
            <person name="Kristiansen K."/>
            <person name="Zheng H."/>
            <person name="Li S."/>
            <person name="Zhang X."/>
            <person name="Yang H."/>
            <person name="Wang J."/>
            <person name="Sun R."/>
            <person name="Zhang B."/>
            <person name="Jiang S."/>
            <person name="Wang J."/>
            <person name="Du Y."/>
            <person name="Li S."/>
        </authorList>
    </citation>
    <scope>NUCLEOTIDE SEQUENCE [LARGE SCALE GENOMIC DNA]</scope>
    <source>
        <strain evidence="2">cv. 9930</strain>
    </source>
</reference>
<dbReference type="PROSITE" id="PS51257">
    <property type="entry name" value="PROKAR_LIPOPROTEIN"/>
    <property type="match status" value="1"/>
</dbReference>
<proteinExistence type="predicted"/>
<dbReference type="AlphaFoldDB" id="A0A0A0K368"/>
<reference evidence="1 2" key="3">
    <citation type="journal article" date="2010" name="BMC Genomics">
        <title>Transcriptome sequencing and comparative analysis of cucumber flowers with different sex types.</title>
        <authorList>
            <person name="Guo S."/>
            <person name="Zheng Y."/>
            <person name="Joung J.G."/>
            <person name="Liu S."/>
            <person name="Zhang Z."/>
            <person name="Crasta O.R."/>
            <person name="Sobral B.W."/>
            <person name="Xu Y."/>
            <person name="Huang S."/>
            <person name="Fei Z."/>
        </authorList>
    </citation>
    <scope>NUCLEOTIDE SEQUENCE [LARGE SCALE GENOMIC DNA]</scope>
    <source>
        <strain evidence="2">cv. 9930</strain>
    </source>
</reference>
<dbReference type="EMBL" id="CM002928">
    <property type="protein sequence ID" value="KGN44110.1"/>
    <property type="molecule type" value="Genomic_DNA"/>
</dbReference>
<name>A0A0A0K368_CUCSA</name>
<organism evidence="1 2">
    <name type="scientific">Cucumis sativus</name>
    <name type="common">Cucumber</name>
    <dbReference type="NCBI Taxonomy" id="3659"/>
    <lineage>
        <taxon>Eukaryota</taxon>
        <taxon>Viridiplantae</taxon>
        <taxon>Streptophyta</taxon>
        <taxon>Embryophyta</taxon>
        <taxon>Tracheophyta</taxon>
        <taxon>Spermatophyta</taxon>
        <taxon>Magnoliopsida</taxon>
        <taxon>eudicotyledons</taxon>
        <taxon>Gunneridae</taxon>
        <taxon>Pentapetalae</taxon>
        <taxon>rosids</taxon>
        <taxon>fabids</taxon>
        <taxon>Cucurbitales</taxon>
        <taxon>Cucurbitaceae</taxon>
        <taxon>Benincaseae</taxon>
        <taxon>Cucumis</taxon>
    </lineage>
</organism>
<dbReference type="Proteomes" id="UP000029981">
    <property type="component" value="Chromosome 7"/>
</dbReference>
<accession>A0A0A0K368</accession>
<keyword evidence="2" id="KW-1185">Reference proteome</keyword>
<evidence type="ECO:0000313" key="2">
    <source>
        <dbReference type="Proteomes" id="UP000029981"/>
    </source>
</evidence>
<gene>
    <name evidence="1" type="ORF">Csa_7G192710</name>
</gene>
<protein>
    <submittedName>
        <fullName evidence="1">Uncharacterized protein</fullName>
    </submittedName>
</protein>
<reference evidence="1 2" key="4">
    <citation type="journal article" date="2011" name="BMC Genomics">
        <title>RNA-Seq improves annotation of protein-coding genes in the cucumber genome.</title>
        <authorList>
            <person name="Li Z."/>
            <person name="Zhang Z."/>
            <person name="Yan P."/>
            <person name="Huang S."/>
            <person name="Fei Z."/>
            <person name="Lin K."/>
        </authorList>
    </citation>
    <scope>NUCLEOTIDE SEQUENCE [LARGE SCALE GENOMIC DNA]</scope>
    <source>
        <strain evidence="2">cv. 9930</strain>
    </source>
</reference>
<evidence type="ECO:0000313" key="1">
    <source>
        <dbReference type="EMBL" id="KGN44110.1"/>
    </source>
</evidence>
<dbReference type="Gramene" id="KGN44110">
    <property type="protein sequence ID" value="KGN44110"/>
    <property type="gene ID" value="Csa_7G192710"/>
</dbReference>